<dbReference type="InterPro" id="IPR052942">
    <property type="entry name" value="LPS_cholinephosphotransferase"/>
</dbReference>
<feature type="domain" description="LicD/FKTN/FKRP nucleotidyltransferase" evidence="2">
    <location>
        <begin position="108"/>
        <end position="199"/>
    </location>
</feature>
<dbReference type="PANTHER" id="PTHR43404">
    <property type="entry name" value="LIPOPOLYSACCHARIDE CHOLINEPHOSPHOTRANSFERASE LICD"/>
    <property type="match status" value="1"/>
</dbReference>
<proteinExistence type="predicted"/>
<dbReference type="Proteomes" id="UP000019132">
    <property type="component" value="Unassembled WGS sequence"/>
</dbReference>
<keyword evidence="1" id="KW-0472">Membrane</keyword>
<dbReference type="EnsemblProtists" id="PYU1_T008212">
    <property type="protein sequence ID" value="PYU1_T008212"/>
    <property type="gene ID" value="PYU1_G008196"/>
</dbReference>
<keyword evidence="1" id="KW-1133">Transmembrane helix</keyword>
<dbReference type="PANTHER" id="PTHR43404:SF1">
    <property type="entry name" value="MNN4P"/>
    <property type="match status" value="1"/>
</dbReference>
<dbReference type="InterPro" id="IPR007074">
    <property type="entry name" value="LicD/FKTN/FKRP_NTP_transf"/>
</dbReference>
<accession>K3WTB8</accession>
<keyword evidence="4" id="KW-1185">Reference proteome</keyword>
<dbReference type="InParanoid" id="K3WTB8"/>
<dbReference type="EMBL" id="GL376619">
    <property type="status" value="NOT_ANNOTATED_CDS"/>
    <property type="molecule type" value="Genomic_DNA"/>
</dbReference>
<protein>
    <recommendedName>
        <fullName evidence="2">LicD/FKTN/FKRP nucleotidyltransferase domain-containing protein</fullName>
    </recommendedName>
</protein>
<dbReference type="AlphaFoldDB" id="K3WTB8"/>
<evidence type="ECO:0000256" key="1">
    <source>
        <dbReference type="SAM" id="Phobius"/>
    </source>
</evidence>
<evidence type="ECO:0000313" key="3">
    <source>
        <dbReference type="EnsemblProtists" id="PYU1_T008212"/>
    </source>
</evidence>
<dbReference type="eggNOG" id="ENOG502SD1A">
    <property type="taxonomic scope" value="Eukaryota"/>
</dbReference>
<dbReference type="VEuPathDB" id="FungiDB:PYU1_G008196"/>
<evidence type="ECO:0000259" key="2">
    <source>
        <dbReference type="Pfam" id="PF04991"/>
    </source>
</evidence>
<organism evidence="3 4">
    <name type="scientific">Globisporangium ultimum (strain ATCC 200006 / CBS 805.95 / DAOM BR144)</name>
    <name type="common">Pythium ultimum</name>
    <dbReference type="NCBI Taxonomy" id="431595"/>
    <lineage>
        <taxon>Eukaryota</taxon>
        <taxon>Sar</taxon>
        <taxon>Stramenopiles</taxon>
        <taxon>Oomycota</taxon>
        <taxon>Peronosporomycetes</taxon>
        <taxon>Pythiales</taxon>
        <taxon>Pythiaceae</taxon>
        <taxon>Globisporangium</taxon>
    </lineage>
</organism>
<name>K3WTB8_GLOUD</name>
<evidence type="ECO:0000313" key="4">
    <source>
        <dbReference type="Proteomes" id="UP000019132"/>
    </source>
</evidence>
<dbReference type="GO" id="GO:0009100">
    <property type="term" value="P:glycoprotein metabolic process"/>
    <property type="evidence" value="ECO:0007669"/>
    <property type="project" value="UniProtKB-ARBA"/>
</dbReference>
<dbReference type="Pfam" id="PF04991">
    <property type="entry name" value="LicD"/>
    <property type="match status" value="1"/>
</dbReference>
<dbReference type="HOGENOM" id="CLU_080041_1_0_1"/>
<sequence length="279" mass="31984">MLPYCQADATSKSRQWAVRLPVFKSRSLMCLLVTGIALCTISKIIVLDLLMKIIDEMFLARYVDGKRCEILSPGHLESQYHNASDCFSNSDIQQIILGLVFAVADVFEQNKIPYWLDSGTLLGSHRERTVIPYDNDADIGIDEATYIRLRDGDERLEFPSVYKFTLYEAKHREHGGRDDGIPGRLIHTKSGLYVDIFVFMESKTKWTDAEPMFGPVPSWCFGSCVRCPKVRKIGREFKIPKSWVFPLKKCWFGSREVTCPAETEKYLDHLYGPTYMTPQ</sequence>
<reference evidence="3" key="3">
    <citation type="submission" date="2015-02" db="UniProtKB">
        <authorList>
            <consortium name="EnsemblProtists"/>
        </authorList>
    </citation>
    <scope>IDENTIFICATION</scope>
    <source>
        <strain evidence="3">DAOM BR144</strain>
    </source>
</reference>
<reference evidence="4" key="2">
    <citation type="submission" date="2010-04" db="EMBL/GenBank/DDBJ databases">
        <authorList>
            <person name="Buell R."/>
            <person name="Hamilton J."/>
            <person name="Hostetler J."/>
        </authorList>
    </citation>
    <scope>NUCLEOTIDE SEQUENCE [LARGE SCALE GENOMIC DNA]</scope>
    <source>
        <strain evidence="4">DAOM:BR144</strain>
    </source>
</reference>
<dbReference type="STRING" id="431595.K3WTB8"/>
<reference evidence="4" key="1">
    <citation type="journal article" date="2010" name="Genome Biol.">
        <title>Genome sequence of the necrotrophic plant pathogen Pythium ultimum reveals original pathogenicity mechanisms and effector repertoire.</title>
        <authorList>
            <person name="Levesque C.A."/>
            <person name="Brouwer H."/>
            <person name="Cano L."/>
            <person name="Hamilton J.P."/>
            <person name="Holt C."/>
            <person name="Huitema E."/>
            <person name="Raffaele S."/>
            <person name="Robideau G.P."/>
            <person name="Thines M."/>
            <person name="Win J."/>
            <person name="Zerillo M.M."/>
            <person name="Beakes G.W."/>
            <person name="Boore J.L."/>
            <person name="Busam D."/>
            <person name="Dumas B."/>
            <person name="Ferriera S."/>
            <person name="Fuerstenberg S.I."/>
            <person name="Gachon C.M."/>
            <person name="Gaulin E."/>
            <person name="Govers F."/>
            <person name="Grenville-Briggs L."/>
            <person name="Horner N."/>
            <person name="Hostetler J."/>
            <person name="Jiang R.H."/>
            <person name="Johnson J."/>
            <person name="Krajaejun T."/>
            <person name="Lin H."/>
            <person name="Meijer H.J."/>
            <person name="Moore B."/>
            <person name="Morris P."/>
            <person name="Phuntmart V."/>
            <person name="Puiu D."/>
            <person name="Shetty J."/>
            <person name="Stajich J.E."/>
            <person name="Tripathy S."/>
            <person name="Wawra S."/>
            <person name="van West P."/>
            <person name="Whitty B.R."/>
            <person name="Coutinho P.M."/>
            <person name="Henrissat B."/>
            <person name="Martin F."/>
            <person name="Thomas P.D."/>
            <person name="Tyler B.M."/>
            <person name="De Vries R.P."/>
            <person name="Kamoun S."/>
            <person name="Yandell M."/>
            <person name="Tisserat N."/>
            <person name="Buell C.R."/>
        </authorList>
    </citation>
    <scope>NUCLEOTIDE SEQUENCE</scope>
    <source>
        <strain evidence="4">DAOM:BR144</strain>
    </source>
</reference>
<keyword evidence="1" id="KW-0812">Transmembrane</keyword>
<feature type="transmembrane region" description="Helical" evidence="1">
    <location>
        <begin position="26"/>
        <end position="51"/>
    </location>
</feature>